<keyword evidence="1" id="KW-0472">Membrane</keyword>
<dbReference type="EMBL" id="LAZR01027938">
    <property type="protein sequence ID" value="KKL64134.1"/>
    <property type="molecule type" value="Genomic_DNA"/>
</dbReference>
<keyword evidence="1" id="KW-1133">Transmembrane helix</keyword>
<protein>
    <submittedName>
        <fullName evidence="2">Uncharacterized protein</fullName>
    </submittedName>
</protein>
<evidence type="ECO:0000256" key="1">
    <source>
        <dbReference type="SAM" id="Phobius"/>
    </source>
</evidence>
<organism evidence="2">
    <name type="scientific">marine sediment metagenome</name>
    <dbReference type="NCBI Taxonomy" id="412755"/>
    <lineage>
        <taxon>unclassified sequences</taxon>
        <taxon>metagenomes</taxon>
        <taxon>ecological metagenomes</taxon>
    </lineage>
</organism>
<proteinExistence type="predicted"/>
<feature type="non-terminal residue" evidence="2">
    <location>
        <position position="368"/>
    </location>
</feature>
<keyword evidence="1" id="KW-0812">Transmembrane</keyword>
<feature type="transmembrane region" description="Helical" evidence="1">
    <location>
        <begin position="327"/>
        <end position="345"/>
    </location>
</feature>
<reference evidence="2" key="1">
    <citation type="journal article" date="2015" name="Nature">
        <title>Complex archaea that bridge the gap between prokaryotes and eukaryotes.</title>
        <authorList>
            <person name="Spang A."/>
            <person name="Saw J.H."/>
            <person name="Jorgensen S.L."/>
            <person name="Zaremba-Niedzwiedzka K."/>
            <person name="Martijn J."/>
            <person name="Lind A.E."/>
            <person name="van Eijk R."/>
            <person name="Schleper C."/>
            <person name="Guy L."/>
            <person name="Ettema T.J."/>
        </authorList>
    </citation>
    <scope>NUCLEOTIDE SEQUENCE</scope>
</reference>
<comment type="caution">
    <text evidence="2">The sequence shown here is derived from an EMBL/GenBank/DDBJ whole genome shotgun (WGS) entry which is preliminary data.</text>
</comment>
<name>A0A0F9DQY5_9ZZZZ</name>
<sequence length="368" mass="43439">MSENQLSLSYLKKLKSPSDRSELKPEALAKFMREFNLETKELLYILSRIERNYKNSGYLVSKLQTKDPRIDLGAISRSVTNKHSKIELYTDLKSREEYDAKLYKEYKLHKSVSESLVTDSEVKRRGYRKVEVSHIKSIQEKNAEPYEKYKLSKSISEYLVTDAENERRAFHKFEAAQRELLRDFFKPYGDDFKNSAVKLIKKITGYQKPLDLVTFIVDRKVFRKEFRKHQKKLKKEFQRLRKSQAKSKVKRILWRPYKNPKALLYPLLKILPIFVFIFSLLYTSFLPEALFFPNEVTSQFLLIPLVFYFSYLVIITKNRIRSRVSDLFYLPTSLGLPVVLGVSVLLGWLDFARLVIPISTILFCFIAF</sequence>
<feature type="transmembrane region" description="Helical" evidence="1">
    <location>
        <begin position="297"/>
        <end position="315"/>
    </location>
</feature>
<evidence type="ECO:0000313" key="2">
    <source>
        <dbReference type="EMBL" id="KKL64134.1"/>
    </source>
</evidence>
<dbReference type="AlphaFoldDB" id="A0A0F9DQY5"/>
<feature type="transmembrane region" description="Helical" evidence="1">
    <location>
        <begin position="263"/>
        <end position="285"/>
    </location>
</feature>
<accession>A0A0F9DQY5</accession>
<gene>
    <name evidence="2" type="ORF">LCGC14_2168060</name>
</gene>